<feature type="domain" description="NrS-1 polymerase-like HBD" evidence="3">
    <location>
        <begin position="328"/>
        <end position="393"/>
    </location>
</feature>
<feature type="region of interest" description="Disordered" evidence="2">
    <location>
        <begin position="197"/>
        <end position="237"/>
    </location>
</feature>
<feature type="compositionally biased region" description="Low complexity" evidence="2">
    <location>
        <begin position="393"/>
        <end position="403"/>
    </location>
</feature>
<dbReference type="EMBL" id="JAMQOQ010000010">
    <property type="protein sequence ID" value="MDS0296971.1"/>
    <property type="molecule type" value="Genomic_DNA"/>
</dbReference>
<evidence type="ECO:0000256" key="2">
    <source>
        <dbReference type="SAM" id="MobiDB-lite"/>
    </source>
</evidence>
<accession>A0ABU2G837</accession>
<feature type="region of interest" description="Disordered" evidence="2">
    <location>
        <begin position="392"/>
        <end position="428"/>
    </location>
</feature>
<dbReference type="RefSeq" id="WP_310930904.1">
    <property type="nucleotide sequence ID" value="NZ_JAMQOQ010000010.1"/>
</dbReference>
<feature type="compositionally biased region" description="Basic and acidic residues" evidence="2">
    <location>
        <begin position="497"/>
        <end position="507"/>
    </location>
</feature>
<evidence type="ECO:0000313" key="4">
    <source>
        <dbReference type="EMBL" id="MDS0296971.1"/>
    </source>
</evidence>
<evidence type="ECO:0000259" key="3">
    <source>
        <dbReference type="Pfam" id="PF22763"/>
    </source>
</evidence>
<proteinExistence type="predicted"/>
<dbReference type="Pfam" id="PF22763">
    <property type="entry name" value="NrS1-1_pol-like_HBD"/>
    <property type="match status" value="1"/>
</dbReference>
<reference evidence="4 5" key="1">
    <citation type="submission" date="2022-06" db="EMBL/GenBank/DDBJ databases">
        <title>Halogeometricum sp. a new haloarchaeum isolate from saline soil.</title>
        <authorList>
            <person name="Strakova D."/>
            <person name="Galisteo C."/>
            <person name="Sanchez-Porro C."/>
            <person name="Ventosa A."/>
        </authorList>
    </citation>
    <scope>NUCLEOTIDE SEQUENCE [LARGE SCALE GENOMIC DNA]</scope>
    <source>
        <strain evidence="5">S3BR25-2</strain>
    </source>
</reference>
<comment type="caution">
    <text evidence="4">The sequence shown here is derived from an EMBL/GenBank/DDBJ whole genome shotgun (WGS) entry which is preliminary data.</text>
</comment>
<evidence type="ECO:0000256" key="1">
    <source>
        <dbReference type="SAM" id="Coils"/>
    </source>
</evidence>
<protein>
    <recommendedName>
        <fullName evidence="3">NrS-1 polymerase-like HBD domain-containing protein</fullName>
    </recommendedName>
</protein>
<feature type="compositionally biased region" description="Basic and acidic residues" evidence="2">
    <location>
        <begin position="200"/>
        <end position="213"/>
    </location>
</feature>
<keyword evidence="1" id="KW-0175">Coiled coil</keyword>
<dbReference type="InterPro" id="IPR054468">
    <property type="entry name" value="NrSPol-like_HBD"/>
</dbReference>
<organism evidence="4 5">
    <name type="scientific">Halogeometricum luteum</name>
    <dbReference type="NCBI Taxonomy" id="2950537"/>
    <lineage>
        <taxon>Archaea</taxon>
        <taxon>Methanobacteriati</taxon>
        <taxon>Methanobacteriota</taxon>
        <taxon>Stenosarchaea group</taxon>
        <taxon>Halobacteria</taxon>
        <taxon>Halobacteriales</taxon>
        <taxon>Haloferacaceae</taxon>
        <taxon>Halogeometricum</taxon>
    </lineage>
</organism>
<dbReference type="CDD" id="cd14724">
    <property type="entry name" value="ZIP_Gal4-like_1"/>
    <property type="match status" value="1"/>
</dbReference>
<feature type="region of interest" description="Disordered" evidence="2">
    <location>
        <begin position="475"/>
        <end position="565"/>
    </location>
</feature>
<name>A0ABU2G837_9EURY</name>
<keyword evidence="5" id="KW-1185">Reference proteome</keyword>
<feature type="coiled-coil region" evidence="1">
    <location>
        <begin position="432"/>
        <end position="469"/>
    </location>
</feature>
<feature type="compositionally biased region" description="Polar residues" evidence="2">
    <location>
        <begin position="516"/>
        <end position="533"/>
    </location>
</feature>
<dbReference type="Proteomes" id="UP001254813">
    <property type="component" value="Unassembled WGS sequence"/>
</dbReference>
<gene>
    <name evidence="4" type="ORF">NDI79_22660</name>
</gene>
<evidence type="ECO:0000313" key="5">
    <source>
        <dbReference type="Proteomes" id="UP001254813"/>
    </source>
</evidence>
<sequence length="565" mass="61253">MSSDIDVSLIPERLADLEQWICWQETERDGKATKVPIKPYHTNGTPNASATEAGHWRDLESALAFHESDRVRTDGIGFVFAPATPIVGVDLDDCRDSTTGELASWALDIVDRLDSYSEVSPSGRGVHVIVEGELPPGRNRRGDVEMYDEARFFTVTTDHIEGTPTSLERRQDALLGVHYEYVQSPSDGETAPVDLEAAAEDTRRSDSSADERGLQAGEPAAGKEADETETSETATALGSDSGLYARYGLDYPDIEDPGLEAALHGLSPSALPSPLPTSMDDIAGPGVDLDDETVLERAMDSKSGDVIEALYDGRSELWSGRDSRYPSQSEADMGLCFYLAFWTGGDPDRIDRLFRDSGLMRGKWEKVHFANGATYGTVCIARTLLTVDDYYTPPSKSPSSSSNDSRRPSGEAGTSPESAHNPEPAPIDAGAVEDARRLAAKVQRQQRELDAKRERIAELEARLRQYRAVLGIDQPDDSARSREDGVVDAVAGNGDQGDSRSWNERSIGHVVKGSSGAVSNGQGNSECEPTSTDGNEDTRDADAESSGPDTRSSTGLSRRLRRWFS</sequence>